<keyword evidence="1" id="KW-0472">Membrane</keyword>
<feature type="domain" description="DUF4064" evidence="2">
    <location>
        <begin position="2"/>
        <end position="91"/>
    </location>
</feature>
<dbReference type="Proteomes" id="UP000564536">
    <property type="component" value="Unassembled WGS sequence"/>
</dbReference>
<reference evidence="5" key="2">
    <citation type="submission" date="2015-03" db="EMBL/GenBank/DDBJ databases">
        <authorList>
            <person name="Ferrari E."/>
            <person name="Walter M.C."/>
            <person name="Huptas C."/>
            <person name="Scherer S."/>
            <person name="Mueller-Herbst S."/>
        </authorList>
    </citation>
    <scope>NUCLEOTIDE SEQUENCE [LARGE SCALE GENOMIC DNA]</scope>
    <source>
        <strain evidence="5">LWP01</strain>
    </source>
</reference>
<feature type="transmembrane region" description="Helical" evidence="1">
    <location>
        <begin position="77"/>
        <end position="110"/>
    </location>
</feature>
<evidence type="ECO:0000313" key="4">
    <source>
        <dbReference type="EMBL" id="MBC1500310.1"/>
    </source>
</evidence>
<evidence type="ECO:0000313" key="5">
    <source>
        <dbReference type="Proteomes" id="UP000223060"/>
    </source>
</evidence>
<evidence type="ECO:0000313" key="3">
    <source>
        <dbReference type="EMBL" id="AQY51264.1"/>
    </source>
</evidence>
<dbReference type="EMBL" id="CP011102">
    <property type="protein sequence ID" value="AQY51264.1"/>
    <property type="molecule type" value="Genomic_DNA"/>
</dbReference>
<dbReference type="RefSeq" id="WP_036061732.1">
    <property type="nucleotide sequence ID" value="NZ_CP011102.1"/>
</dbReference>
<evidence type="ECO:0000313" key="6">
    <source>
        <dbReference type="Proteomes" id="UP000564536"/>
    </source>
</evidence>
<proteinExistence type="predicted"/>
<reference evidence="3" key="1">
    <citation type="submission" date="2015-03" db="EMBL/GenBank/DDBJ databases">
        <authorList>
            <person name="Murphy D."/>
        </authorList>
    </citation>
    <scope>NUCLEOTIDE SEQUENCE [LARGE SCALE GENOMIC DNA]</scope>
    <source>
        <strain evidence="3">WS 4560</strain>
    </source>
</reference>
<evidence type="ECO:0000259" key="2">
    <source>
        <dbReference type="Pfam" id="PF13273"/>
    </source>
</evidence>
<dbReference type="InterPro" id="IPR025273">
    <property type="entry name" value="DUF4064"/>
</dbReference>
<dbReference type="Pfam" id="PF13273">
    <property type="entry name" value="DUF4064"/>
    <property type="match status" value="1"/>
</dbReference>
<keyword evidence="1" id="KW-0812">Transmembrane</keyword>
<accession>A0A1S7FUY3</accession>
<protein>
    <submittedName>
        <fullName evidence="4">DUF4064 domain-containing protein</fullName>
    </submittedName>
</protein>
<dbReference type="KEGG" id="lwi:UE46_09495"/>
<sequence>MNRTAEFVLGLIGGITGIIAAGTTMLAGLFMTAASVATMEDFGSLFGFGAIAFGVLIFLMSGFAIVASCLIKANAKLWGIILIIIGGVGFVLIQLLWIVPGVLLLISGIMCVSRKPPYEDF</sequence>
<gene>
    <name evidence="4" type="ORF">HB943_06815</name>
    <name evidence="3" type="ORF">UE46_09495</name>
</gene>
<feature type="transmembrane region" description="Helical" evidence="1">
    <location>
        <begin position="45"/>
        <end position="70"/>
    </location>
</feature>
<organism evidence="3 5">
    <name type="scientific">Listeria weihenstephanensis</name>
    <dbReference type="NCBI Taxonomy" id="1006155"/>
    <lineage>
        <taxon>Bacteria</taxon>
        <taxon>Bacillati</taxon>
        <taxon>Bacillota</taxon>
        <taxon>Bacilli</taxon>
        <taxon>Bacillales</taxon>
        <taxon>Listeriaceae</taxon>
        <taxon>Listeria</taxon>
    </lineage>
</organism>
<evidence type="ECO:0000256" key="1">
    <source>
        <dbReference type="SAM" id="Phobius"/>
    </source>
</evidence>
<keyword evidence="1" id="KW-1133">Transmembrane helix</keyword>
<name>A0A1S7FUY3_9LIST</name>
<dbReference type="EMBL" id="JAARRL010000008">
    <property type="protein sequence ID" value="MBC1500310.1"/>
    <property type="molecule type" value="Genomic_DNA"/>
</dbReference>
<keyword evidence="5" id="KW-1185">Reference proteome</keyword>
<reference evidence="4 6" key="3">
    <citation type="submission" date="2020-03" db="EMBL/GenBank/DDBJ databases">
        <title>Soil Listeria distribution.</title>
        <authorList>
            <person name="Liao J."/>
            <person name="Wiedmann M."/>
        </authorList>
    </citation>
    <scope>NUCLEOTIDE SEQUENCE [LARGE SCALE GENOMIC DNA]</scope>
    <source>
        <strain evidence="4 6">FSL L7-1523</strain>
    </source>
</reference>
<feature type="transmembrane region" description="Helical" evidence="1">
    <location>
        <begin position="7"/>
        <end position="33"/>
    </location>
</feature>
<dbReference type="Proteomes" id="UP000223060">
    <property type="component" value="Chromosome"/>
</dbReference>
<dbReference type="AlphaFoldDB" id="A0A1S7FUY3"/>